<dbReference type="AlphaFoldDB" id="A0A061F706"/>
<sequence length="53" mass="5971">MEPCGQHRGNYSFAFLNRGYTNLPLNPMFKCRIEIVNSLPFTEGIIGVALLVQ</sequence>
<dbReference type="EMBL" id="CM001883">
    <property type="protein sequence ID" value="EOY10274.1"/>
    <property type="molecule type" value="Genomic_DNA"/>
</dbReference>
<dbReference type="InParanoid" id="A0A061F706"/>
<accession>A0A061F706</accession>
<evidence type="ECO:0000313" key="1">
    <source>
        <dbReference type="EMBL" id="EOY10274.1"/>
    </source>
</evidence>
<dbReference type="Proteomes" id="UP000026915">
    <property type="component" value="Chromosome 5"/>
</dbReference>
<name>A0A061F706_THECC</name>
<proteinExistence type="predicted"/>
<gene>
    <name evidence="1" type="ORF">TCM_025644</name>
</gene>
<reference evidence="1 2" key="1">
    <citation type="journal article" date="2013" name="Genome Biol.">
        <title>The genome sequence of the most widely cultivated cacao type and its use to identify candidate genes regulating pod color.</title>
        <authorList>
            <person name="Motamayor J.C."/>
            <person name="Mockaitis K."/>
            <person name="Schmutz J."/>
            <person name="Haiminen N."/>
            <person name="Iii D.L."/>
            <person name="Cornejo O."/>
            <person name="Findley S.D."/>
            <person name="Zheng P."/>
            <person name="Utro F."/>
            <person name="Royaert S."/>
            <person name="Saski C."/>
            <person name="Jenkins J."/>
            <person name="Podicheti R."/>
            <person name="Zhao M."/>
            <person name="Scheffler B.E."/>
            <person name="Stack J.C."/>
            <person name="Feltus F.A."/>
            <person name="Mustiga G.M."/>
            <person name="Amores F."/>
            <person name="Phillips W."/>
            <person name="Marelli J.P."/>
            <person name="May G.D."/>
            <person name="Shapiro H."/>
            <person name="Ma J."/>
            <person name="Bustamante C.D."/>
            <person name="Schnell R.J."/>
            <person name="Main D."/>
            <person name="Gilbert D."/>
            <person name="Parida L."/>
            <person name="Kuhn D.N."/>
        </authorList>
    </citation>
    <scope>NUCLEOTIDE SEQUENCE [LARGE SCALE GENOMIC DNA]</scope>
    <source>
        <strain evidence="2">cv. Matina 1-6</strain>
    </source>
</reference>
<dbReference type="Gramene" id="EOY10274">
    <property type="protein sequence ID" value="EOY10274"/>
    <property type="gene ID" value="TCM_025644"/>
</dbReference>
<evidence type="ECO:0000313" key="2">
    <source>
        <dbReference type="Proteomes" id="UP000026915"/>
    </source>
</evidence>
<organism evidence="1 2">
    <name type="scientific">Theobroma cacao</name>
    <name type="common">Cacao</name>
    <name type="synonym">Cocoa</name>
    <dbReference type="NCBI Taxonomy" id="3641"/>
    <lineage>
        <taxon>Eukaryota</taxon>
        <taxon>Viridiplantae</taxon>
        <taxon>Streptophyta</taxon>
        <taxon>Embryophyta</taxon>
        <taxon>Tracheophyta</taxon>
        <taxon>Spermatophyta</taxon>
        <taxon>Magnoliopsida</taxon>
        <taxon>eudicotyledons</taxon>
        <taxon>Gunneridae</taxon>
        <taxon>Pentapetalae</taxon>
        <taxon>rosids</taxon>
        <taxon>malvids</taxon>
        <taxon>Malvales</taxon>
        <taxon>Malvaceae</taxon>
        <taxon>Byttnerioideae</taxon>
        <taxon>Theobroma</taxon>
    </lineage>
</organism>
<keyword evidence="2" id="KW-1185">Reference proteome</keyword>
<dbReference type="HOGENOM" id="CLU_3072575_0_0_1"/>
<protein>
    <submittedName>
        <fullName evidence="1">Uncharacterized protein</fullName>
    </submittedName>
</protein>